<dbReference type="CDD" id="cd02980">
    <property type="entry name" value="TRX_Fd_family"/>
    <property type="match status" value="1"/>
</dbReference>
<dbReference type="Pfam" id="PF01512">
    <property type="entry name" value="Complex1_51K"/>
    <property type="match status" value="1"/>
</dbReference>
<keyword evidence="3" id="KW-0479">Metal-binding</keyword>
<dbReference type="SUPFAM" id="SSF52833">
    <property type="entry name" value="Thioredoxin-like"/>
    <property type="match status" value="1"/>
</dbReference>
<dbReference type="GO" id="GO:0046872">
    <property type="term" value="F:metal ion binding"/>
    <property type="evidence" value="ECO:0007669"/>
    <property type="project" value="UniProtKB-KW"/>
</dbReference>
<dbReference type="PANTHER" id="PTHR43578">
    <property type="entry name" value="NADH-QUINONE OXIDOREDUCTASE SUBUNIT F"/>
    <property type="match status" value="1"/>
</dbReference>
<keyword evidence="10" id="KW-1185">Reference proteome</keyword>
<evidence type="ECO:0000313" key="9">
    <source>
        <dbReference type="Proteomes" id="UP000013750"/>
    </source>
</evidence>
<dbReference type="Gene3D" id="3.40.30.10">
    <property type="entry name" value="Glutaredoxin"/>
    <property type="match status" value="1"/>
</dbReference>
<dbReference type="PANTHER" id="PTHR43578:SF3">
    <property type="entry name" value="NADH-QUINONE OXIDOREDUCTASE SUBUNIT F"/>
    <property type="match status" value="1"/>
</dbReference>
<comment type="similarity">
    <text evidence="1">Belongs to the complex I 51 kDa subunit family.</text>
</comment>
<comment type="caution">
    <text evidence="7">The sequence shown here is derived from an EMBL/GenBank/DDBJ whole genome shotgun (WGS) entry which is preliminary data.</text>
</comment>
<dbReference type="EMBL" id="ASWH01000001">
    <property type="protein sequence ID" value="EOW82579.1"/>
    <property type="molecule type" value="Genomic_DNA"/>
</dbReference>
<dbReference type="Gene3D" id="1.20.1440.230">
    <property type="entry name" value="NADH-ubiquinone oxidoreductase 51kDa subunit, iron-sulphur binding domain"/>
    <property type="match status" value="1"/>
</dbReference>
<evidence type="ECO:0000313" key="10">
    <source>
        <dbReference type="Proteomes" id="UP000014160"/>
    </source>
</evidence>
<dbReference type="InterPro" id="IPR037207">
    <property type="entry name" value="Nuop51_4Fe4S-bd_sf"/>
</dbReference>
<dbReference type="PATRIC" id="fig|1158614.3.peg.2079"/>
<dbReference type="AlphaFoldDB" id="R2VEV4"/>
<evidence type="ECO:0000256" key="1">
    <source>
        <dbReference type="ARBA" id="ARBA00007523"/>
    </source>
</evidence>
<feature type="domain" description="NADH-ubiquinone oxidoreductase 51kDa subunit iron-sulphur binding" evidence="6">
    <location>
        <begin position="468"/>
        <end position="513"/>
    </location>
</feature>
<dbReference type="Pfam" id="PF10589">
    <property type="entry name" value="NADH_4Fe-4S"/>
    <property type="match status" value="1"/>
</dbReference>
<evidence type="ECO:0000313" key="8">
    <source>
        <dbReference type="EMBL" id="EOW82579.1"/>
    </source>
</evidence>
<dbReference type="eggNOG" id="COG1894">
    <property type="taxonomic scope" value="Bacteria"/>
</dbReference>
<dbReference type="EMBL" id="AJDQ01000007">
    <property type="protein sequence ID" value="EOI56171.1"/>
    <property type="molecule type" value="Genomic_DNA"/>
</dbReference>
<dbReference type="FunFam" id="3.40.50.11540:FF:000001">
    <property type="entry name" value="NADH dehydrogenase [ubiquinone] flavoprotein 1, mitochondrial"/>
    <property type="match status" value="1"/>
</dbReference>
<sequence>MRDWNALKELRDTYRHAVMMRLDEDAVSENEYEKEILVCAGTGCISSKSGDFVDALKEELAKNQLTEKVNIVKTGCFGLCAQGPIVIIYPEAVFYHQVQPKHAKKIVSEHLIKGNLVEKLLYHDADTKEIINKLMDTPFYHKQKRVALRNCGRIDPEKIEEYIAFDGYQALAAVVNTYSRDEVLQTLETSGLRGRGGAGFPTFMKWSFAKASQSDQKYVICNADEGDPGAFMDRSVLEGDPHAVIEAMAIAGYTIGANQGYIYVRAEYPIAVNRLRIAIDQARQEGVLGQHIFGSDFSFDLDLRLGAGAFVCGEETALLESIEGHRGEPRPRPPFPAVKGLFGKPTIVNNVETLANIPQIILKGPEWFAGFGTEQSRGTKVFALGGKIQNTGLVEIPMGTTLKEIVEDIGGGIPNGKKFKAAQTGGPSGGCIPQEHYDVPIDYENLKKIGSMMGSGGLIVMDEDNCMVDIAKFFLEFTVEESCGKCVPCRVGTKRLLEILDKITMGKATLDDLDRMEELCHHIQENSLCGLGQTAPNPVLSTFRYFKEEYLAHVEERRCPSGVCKNLIQYRIVPAAVPVPKDAQSVPSAAK</sequence>
<dbReference type="SUPFAM" id="SSF142984">
    <property type="entry name" value="Nqo1 middle domain-like"/>
    <property type="match status" value="1"/>
</dbReference>
<reference evidence="7 9" key="1">
    <citation type="submission" date="2013-02" db="EMBL/GenBank/DDBJ databases">
        <title>The Genome Sequence of Enterococcus gilvus ATCC BAA-350.</title>
        <authorList>
            <consortium name="The Broad Institute Genome Sequencing Platform"/>
            <consortium name="The Broad Institute Genome Sequencing Center for Infectious Disease"/>
            <person name="Earl A.M."/>
            <person name="Gilmore M.S."/>
            <person name="Lebreton F."/>
            <person name="Walker B."/>
            <person name="Young S.K."/>
            <person name="Zeng Q."/>
            <person name="Gargeya S."/>
            <person name="Fitzgerald M."/>
            <person name="Haas B."/>
            <person name="Abouelleil A."/>
            <person name="Alvarado L."/>
            <person name="Arachchi H.M."/>
            <person name="Berlin A.M."/>
            <person name="Chapman S.B."/>
            <person name="Dewar J."/>
            <person name="Goldberg J."/>
            <person name="Griggs A."/>
            <person name="Gujja S."/>
            <person name="Hansen M."/>
            <person name="Howarth C."/>
            <person name="Imamovic A."/>
            <person name="Larimer J."/>
            <person name="McCowan C."/>
            <person name="Murphy C."/>
            <person name="Neiman D."/>
            <person name="Pearson M."/>
            <person name="Priest M."/>
            <person name="Roberts A."/>
            <person name="Saif S."/>
            <person name="Shea T."/>
            <person name="Sisk P."/>
            <person name="Sykes S."/>
            <person name="Wortman J."/>
            <person name="Nusbaum C."/>
            <person name="Birren B."/>
        </authorList>
    </citation>
    <scope>NUCLEOTIDE SEQUENCE [LARGE SCALE GENOMIC DNA]</scope>
    <source>
        <strain evidence="7 9">ATCC BAA-350</strain>
    </source>
</reference>
<evidence type="ECO:0000256" key="4">
    <source>
        <dbReference type="ARBA" id="ARBA00023004"/>
    </source>
</evidence>
<dbReference type="SMART" id="SM00928">
    <property type="entry name" value="NADH_4Fe-4S"/>
    <property type="match status" value="1"/>
</dbReference>
<name>R2VEV4_9ENTE</name>
<dbReference type="InterPro" id="IPR011538">
    <property type="entry name" value="Nuo51_FMN-bd"/>
</dbReference>
<keyword evidence="2" id="KW-0004">4Fe-4S</keyword>
<dbReference type="GO" id="GO:0010181">
    <property type="term" value="F:FMN binding"/>
    <property type="evidence" value="ECO:0007669"/>
    <property type="project" value="InterPro"/>
</dbReference>
<evidence type="ECO:0000256" key="2">
    <source>
        <dbReference type="ARBA" id="ARBA00022485"/>
    </source>
</evidence>
<dbReference type="Gene3D" id="3.10.20.600">
    <property type="match status" value="1"/>
</dbReference>
<dbReference type="GO" id="GO:0051539">
    <property type="term" value="F:4 iron, 4 sulfur cluster binding"/>
    <property type="evidence" value="ECO:0007669"/>
    <property type="project" value="UniProtKB-KW"/>
</dbReference>
<protein>
    <recommendedName>
        <fullName evidence="6">NADH-ubiquinone oxidoreductase 51kDa subunit iron-sulphur binding domain-containing protein</fullName>
    </recommendedName>
</protein>
<reference evidence="8 10" key="2">
    <citation type="submission" date="2013-03" db="EMBL/GenBank/DDBJ databases">
        <title>The Genome Sequence of Enterococcus gilvus ATCC BAA-350 (PacBio/Illumina hybrid assembly).</title>
        <authorList>
            <consortium name="The Broad Institute Genomics Platform"/>
            <consortium name="The Broad Institute Genome Sequencing Center for Infectious Disease"/>
            <person name="Earl A."/>
            <person name="Russ C."/>
            <person name="Gilmore M."/>
            <person name="Surin D."/>
            <person name="Walker B."/>
            <person name="Young S."/>
            <person name="Zeng Q."/>
            <person name="Gargeya S."/>
            <person name="Fitzgerald M."/>
            <person name="Haas B."/>
            <person name="Abouelleil A."/>
            <person name="Allen A.W."/>
            <person name="Alvarado L."/>
            <person name="Arachchi H.M."/>
            <person name="Berlin A.M."/>
            <person name="Chapman S.B."/>
            <person name="Gainer-Dewar J."/>
            <person name="Goldberg J."/>
            <person name="Griggs A."/>
            <person name="Gujja S."/>
            <person name="Hansen M."/>
            <person name="Howarth C."/>
            <person name="Imamovic A."/>
            <person name="Ireland A."/>
            <person name="Larimer J."/>
            <person name="McCowan C."/>
            <person name="Murphy C."/>
            <person name="Pearson M."/>
            <person name="Poon T.W."/>
            <person name="Priest M."/>
            <person name="Roberts A."/>
            <person name="Saif S."/>
            <person name="Shea T."/>
            <person name="Sisk P."/>
            <person name="Sykes S."/>
            <person name="Wortman J."/>
            <person name="Nusbaum C."/>
            <person name="Birren B."/>
        </authorList>
    </citation>
    <scope>NUCLEOTIDE SEQUENCE [LARGE SCALE GENOMIC DNA]</scope>
    <source>
        <strain evidence="8 10">ATCC BAA-350</strain>
    </source>
</reference>
<dbReference type="InterPro" id="IPR037225">
    <property type="entry name" value="Nuo51_FMN-bd_sf"/>
</dbReference>
<evidence type="ECO:0000259" key="6">
    <source>
        <dbReference type="SMART" id="SM00928"/>
    </source>
</evidence>
<evidence type="ECO:0000313" key="7">
    <source>
        <dbReference type="EMBL" id="EOI56171.1"/>
    </source>
</evidence>
<dbReference type="GO" id="GO:0008137">
    <property type="term" value="F:NADH dehydrogenase (ubiquinone) activity"/>
    <property type="evidence" value="ECO:0007669"/>
    <property type="project" value="InterPro"/>
</dbReference>
<dbReference type="FunFam" id="1.20.1440.230:FF:000001">
    <property type="entry name" value="Mitochondrial NADH dehydrogenase flavoprotein 1"/>
    <property type="match status" value="1"/>
</dbReference>
<dbReference type="SUPFAM" id="SSF142019">
    <property type="entry name" value="Nqo1 FMN-binding domain-like"/>
    <property type="match status" value="1"/>
</dbReference>
<keyword evidence="5" id="KW-0411">Iron-sulfur</keyword>
<dbReference type="InterPro" id="IPR019575">
    <property type="entry name" value="Nuop51_4Fe4S-bd"/>
</dbReference>
<dbReference type="HOGENOM" id="CLU_014881_3_2_9"/>
<dbReference type="Pfam" id="PF10531">
    <property type="entry name" value="SLBB"/>
    <property type="match status" value="1"/>
</dbReference>
<dbReference type="Gene3D" id="3.40.50.11540">
    <property type="entry name" value="NADH-ubiquinone oxidoreductase 51kDa subunit"/>
    <property type="match status" value="1"/>
</dbReference>
<dbReference type="InterPro" id="IPR001949">
    <property type="entry name" value="NADH-UbQ_OxRdtase_51kDa_CS"/>
</dbReference>
<dbReference type="RefSeq" id="WP_010780463.1">
    <property type="nucleotide sequence ID" value="NZ_ASWH01000001.1"/>
</dbReference>
<keyword evidence="4" id="KW-0408">Iron</keyword>
<dbReference type="PROSITE" id="PS00645">
    <property type="entry name" value="COMPLEX1_51K_2"/>
    <property type="match status" value="1"/>
</dbReference>
<proteinExistence type="inferred from homology"/>
<dbReference type="Proteomes" id="UP000013750">
    <property type="component" value="Unassembled WGS sequence"/>
</dbReference>
<dbReference type="InterPro" id="IPR036249">
    <property type="entry name" value="Thioredoxin-like_sf"/>
</dbReference>
<accession>R2VEV4</accession>
<dbReference type="Gene3D" id="6.10.250.1450">
    <property type="match status" value="1"/>
</dbReference>
<dbReference type="InterPro" id="IPR019554">
    <property type="entry name" value="Soluble_ligand-bd"/>
</dbReference>
<gene>
    <name evidence="8" type="ORF">I592_01899</name>
    <name evidence="7" type="ORF">UKC_02068</name>
</gene>
<dbReference type="Proteomes" id="UP000014160">
    <property type="component" value="Unassembled WGS sequence"/>
</dbReference>
<evidence type="ECO:0000256" key="5">
    <source>
        <dbReference type="ARBA" id="ARBA00023014"/>
    </source>
</evidence>
<dbReference type="Pfam" id="PF01257">
    <property type="entry name" value="2Fe-2S_thioredx"/>
    <property type="match status" value="1"/>
</dbReference>
<evidence type="ECO:0000256" key="3">
    <source>
        <dbReference type="ARBA" id="ARBA00022723"/>
    </source>
</evidence>
<organism evidence="7 9">
    <name type="scientific">Enterococcus gilvus ATCC BAA-350</name>
    <dbReference type="NCBI Taxonomy" id="1158614"/>
    <lineage>
        <taxon>Bacteria</taxon>
        <taxon>Bacillati</taxon>
        <taxon>Bacillota</taxon>
        <taxon>Bacilli</taxon>
        <taxon>Lactobacillales</taxon>
        <taxon>Enterococcaceae</taxon>
        <taxon>Enterococcus</taxon>
    </lineage>
</organism>
<dbReference type="SUPFAM" id="SSF140490">
    <property type="entry name" value="Nqo1C-terminal domain-like"/>
    <property type="match status" value="1"/>
</dbReference>